<comment type="similarity">
    <text evidence="1">Belongs to the universal ribosomal protein uL23 family.</text>
</comment>
<dbReference type="GO" id="GO:0005840">
    <property type="term" value="C:ribosome"/>
    <property type="evidence" value="ECO:0007669"/>
    <property type="project" value="UniProtKB-KW"/>
</dbReference>
<evidence type="ECO:0000256" key="1">
    <source>
        <dbReference type="ARBA" id="ARBA00006700"/>
    </source>
</evidence>
<keyword evidence="3" id="KW-0687">Ribonucleoprotein</keyword>
<evidence type="ECO:0000256" key="2">
    <source>
        <dbReference type="ARBA" id="ARBA00022980"/>
    </source>
</evidence>
<dbReference type="Proteomes" id="UP000002313">
    <property type="component" value="Chromosome VIII"/>
</dbReference>
<dbReference type="AlphaFoldDB" id="E0S8B2"/>
<evidence type="ECO:0000313" key="5">
    <source>
        <dbReference type="Proteomes" id="UP000002313"/>
    </source>
</evidence>
<dbReference type="InterPro" id="IPR013025">
    <property type="entry name" value="Ribosomal_uL23-like"/>
</dbReference>
<dbReference type="GO" id="GO:0003735">
    <property type="term" value="F:structural constituent of ribosome"/>
    <property type="evidence" value="ECO:0007669"/>
    <property type="project" value="InterPro"/>
</dbReference>
<name>E0S8B2_ENCIT</name>
<dbReference type="RefSeq" id="XP_003073478.2">
    <property type="nucleotide sequence ID" value="XM_003073432.2"/>
</dbReference>
<reference evidence="4 5" key="1">
    <citation type="journal article" date="2010" name="Nat. Commun.">
        <title>The complete sequence of the smallest known nuclear genome from the microsporidian Encephalitozoon intestinalis.</title>
        <authorList>
            <person name="Corradi N."/>
            <person name="Pombert J.-F."/>
            <person name="Farinelli L."/>
            <person name="Didier E.S."/>
            <person name="Keeling P.J."/>
        </authorList>
    </citation>
    <scope>NUCLEOTIDE SEQUENCE [LARGE SCALE GENOMIC DNA]</scope>
    <source>
        <strain evidence="4 5">ATCC 50506</strain>
    </source>
</reference>
<organism evidence="4 5">
    <name type="scientific">Encephalitozoon intestinalis (strain ATCC 50506)</name>
    <name type="common">Microsporidian parasite</name>
    <name type="synonym">Septata intestinalis</name>
    <dbReference type="NCBI Taxonomy" id="876142"/>
    <lineage>
        <taxon>Eukaryota</taxon>
        <taxon>Fungi</taxon>
        <taxon>Fungi incertae sedis</taxon>
        <taxon>Microsporidia</taxon>
        <taxon>Unikaryonidae</taxon>
        <taxon>Encephalitozoon</taxon>
    </lineage>
</organism>
<protein>
    <submittedName>
        <fullName evidence="4">60S ribosomal protein L23A</fullName>
    </submittedName>
</protein>
<sequence length="105" mass="12036">MDTPKRNFKHPRNLVSKMPRNTPHDIILYALTTEKAARCMEQFNILVFYVEKTSTKPEIRDAVTQLYGCKVKKVNTLINKHGKKAYVRFDKEGDAIQIASKIGAI</sequence>
<dbReference type="NCBIfam" id="NF011118">
    <property type="entry name" value="PRK14548.1"/>
    <property type="match status" value="1"/>
</dbReference>
<dbReference type="Gene3D" id="3.30.70.330">
    <property type="match status" value="1"/>
</dbReference>
<accession>E0S8B2</accession>
<dbReference type="HOGENOM" id="CLU_037562_4_0_1"/>
<evidence type="ECO:0000256" key="3">
    <source>
        <dbReference type="ARBA" id="ARBA00023274"/>
    </source>
</evidence>
<proteinExistence type="inferred from homology"/>
<dbReference type="PANTHER" id="PTHR11620">
    <property type="entry name" value="60S RIBOSOMAL PROTEIN L23A"/>
    <property type="match status" value="1"/>
</dbReference>
<reference evidence="4 5" key="2">
    <citation type="journal article" date="2012" name="Proc. Natl. Acad. Sci. U.S.A.">
        <title>Gain and loss of multiple functionally related, horizontally transferred genes in the reduced genomes of two microsporidian parasites.</title>
        <authorList>
            <person name="Pombert J.-F."/>
            <person name="Selman M."/>
            <person name="Burki F."/>
            <person name="Bardell F.T."/>
            <person name="Farinelli L."/>
            <person name="Solter L.F."/>
            <person name="Whitman D.W."/>
            <person name="Weiss L.M."/>
            <person name="Corradi N."/>
            <person name="Keeling P.J."/>
        </authorList>
    </citation>
    <scope>NUCLEOTIDE SEQUENCE [LARGE SCALE GENOMIC DNA]</scope>
    <source>
        <strain evidence="4 5">ATCC 50506</strain>
    </source>
</reference>
<keyword evidence="2 4" id="KW-0689">Ribosomal protein</keyword>
<evidence type="ECO:0000313" key="4">
    <source>
        <dbReference type="EMBL" id="ADM12118.2"/>
    </source>
</evidence>
<dbReference type="VEuPathDB" id="MicrosporidiaDB:Eint_081870"/>
<keyword evidence="5" id="KW-1185">Reference proteome</keyword>
<dbReference type="EMBL" id="CP001949">
    <property type="protein sequence ID" value="ADM12118.2"/>
    <property type="molecule type" value="Genomic_DNA"/>
</dbReference>
<dbReference type="GO" id="GO:0006412">
    <property type="term" value="P:translation"/>
    <property type="evidence" value="ECO:0007669"/>
    <property type="project" value="InterPro"/>
</dbReference>
<dbReference type="HAMAP" id="MF_01369_A">
    <property type="entry name" value="Ribosomal_uL23_A"/>
    <property type="match status" value="1"/>
</dbReference>
<dbReference type="GO" id="GO:1990904">
    <property type="term" value="C:ribonucleoprotein complex"/>
    <property type="evidence" value="ECO:0007669"/>
    <property type="project" value="UniProtKB-KW"/>
</dbReference>
<dbReference type="InterPro" id="IPR012678">
    <property type="entry name" value="Ribosomal_uL23/eL15/eS24_sf"/>
</dbReference>
<dbReference type="KEGG" id="ein:Eint_081870"/>
<dbReference type="Pfam" id="PF00276">
    <property type="entry name" value="Ribosomal_L23"/>
    <property type="match status" value="1"/>
</dbReference>
<dbReference type="InterPro" id="IPR012677">
    <property type="entry name" value="Nucleotide-bd_a/b_plait_sf"/>
</dbReference>
<dbReference type="OrthoDB" id="1267328at2759"/>
<gene>
    <name evidence="4" type="ORF">Eint_081870</name>
</gene>
<dbReference type="SUPFAM" id="SSF54189">
    <property type="entry name" value="Ribosomal proteins S24e, L23 and L15e"/>
    <property type="match status" value="1"/>
</dbReference>
<dbReference type="GeneID" id="9698307"/>